<evidence type="ECO:0000313" key="1">
    <source>
        <dbReference type="EMBL" id="TXD35877.1"/>
    </source>
</evidence>
<sequence length="363" mass="38743">MVDGDSSMMNSKKWALALLGATALGTVPTGEAEARDPRQSQYVQSTEAAALGDALISDNGATITAGIDVCRKQIEADAQVKFSFTTTYASDPAVGSAEQFFEGPYIYELSRGANDAVNCREDEAPDCQTLDEDALTLVDGVAEVEVALRELVGFSNAELCETEATDMEHFVQLHILTDLSNLETGADYTEGRVIMDLIRPEAPALDSEAYATATTMRLTLELSEDDEDDLSYYAVVSAEPFEAGQLDEVPARGDGISFTVNPATGEGEVAVNLEEGTVAYVAVAARDEAGNYSLLSNDIEVEVLETEDFWDYYVDAGGAETGGYGCASTGGSSTSLWTLLVATMVLGVGRRRRRQSDDDARCA</sequence>
<evidence type="ECO:0000313" key="2">
    <source>
        <dbReference type="Proteomes" id="UP000321412"/>
    </source>
</evidence>
<comment type="caution">
    <text evidence="1">The sequence shown here is derived from an EMBL/GenBank/DDBJ whole genome shotgun (WGS) entry which is preliminary data.</text>
</comment>
<dbReference type="InterPro" id="IPR013783">
    <property type="entry name" value="Ig-like_fold"/>
</dbReference>
<dbReference type="NCBIfam" id="TIGR03901">
    <property type="entry name" value="MYXO-CTERM"/>
    <property type="match status" value="1"/>
</dbReference>
<proteinExistence type="predicted"/>
<keyword evidence="2" id="KW-1185">Reference proteome</keyword>
<gene>
    <name evidence="1" type="ORF">FRC98_14495</name>
</gene>
<organism evidence="1 2">
    <name type="scientific">Lujinxingia vulgaris</name>
    <dbReference type="NCBI Taxonomy" id="2600176"/>
    <lineage>
        <taxon>Bacteria</taxon>
        <taxon>Deltaproteobacteria</taxon>
        <taxon>Bradymonadales</taxon>
        <taxon>Lujinxingiaceae</taxon>
        <taxon>Lujinxingia</taxon>
    </lineage>
</organism>
<dbReference type="NCBIfam" id="TIGR03382">
    <property type="entry name" value="GC_trans_RRR"/>
    <property type="match status" value="1"/>
</dbReference>
<dbReference type="EMBL" id="VOSM01000007">
    <property type="protein sequence ID" value="TXD35877.1"/>
    <property type="molecule type" value="Genomic_DNA"/>
</dbReference>
<name>A0A5C6X434_9DELT</name>
<dbReference type="InterPro" id="IPR024038">
    <property type="entry name" value="MYXO-CTERM"/>
</dbReference>
<dbReference type="InterPro" id="IPR017756">
    <property type="entry name" value="TM_Gly-Cys-Arg_CS"/>
</dbReference>
<accession>A0A5C6X434</accession>
<dbReference type="AlphaFoldDB" id="A0A5C6X434"/>
<protein>
    <submittedName>
        <fullName evidence="1">Uncharacterized protein</fullName>
    </submittedName>
</protein>
<reference evidence="1 2" key="1">
    <citation type="submission" date="2019-08" db="EMBL/GenBank/DDBJ databases">
        <title>Bradymonadales sp. TMQ4.</title>
        <authorList>
            <person name="Liang Q."/>
        </authorList>
    </citation>
    <scope>NUCLEOTIDE SEQUENCE [LARGE SCALE GENOMIC DNA]</scope>
    <source>
        <strain evidence="1 2">TMQ4</strain>
    </source>
</reference>
<dbReference type="Proteomes" id="UP000321412">
    <property type="component" value="Unassembled WGS sequence"/>
</dbReference>
<dbReference type="Gene3D" id="2.60.40.10">
    <property type="entry name" value="Immunoglobulins"/>
    <property type="match status" value="1"/>
</dbReference>
<dbReference type="OrthoDB" id="5494742at2"/>